<feature type="region of interest" description="Disordered" evidence="1">
    <location>
        <begin position="134"/>
        <end position="153"/>
    </location>
</feature>
<reference evidence="3 4" key="1">
    <citation type="submission" date="2014-09" db="EMBL/GenBank/DDBJ databases">
        <title>Whole genome shotgun sequence of Escherichia vulneris NBRC 102420.</title>
        <authorList>
            <person name="Yoshida Y."/>
            <person name="Hosoyama A."/>
            <person name="Tsuchikane K."/>
            <person name="Ohji S."/>
            <person name="Ichikawa N."/>
            <person name="Kimura A."/>
            <person name="Yamazoe A."/>
            <person name="Ezaki T."/>
            <person name="Fujita N."/>
        </authorList>
    </citation>
    <scope>NUCLEOTIDE SEQUENCE [LARGE SCALE GENOMIC DNA]</scope>
    <source>
        <strain evidence="3 4">NBRC 102420</strain>
    </source>
</reference>
<dbReference type="OrthoDB" id="6683604at2"/>
<name>A0A090UZC9_PSEVU</name>
<evidence type="ECO:0000259" key="2">
    <source>
        <dbReference type="PROSITE" id="PS51688"/>
    </source>
</evidence>
<dbReference type="Proteomes" id="UP000029462">
    <property type="component" value="Unassembled WGS sequence"/>
</dbReference>
<sequence length="418" mass="44361">MIYTTGTIAGNGSTLTGTGTNFTAAGTLIRNGCTVIVMTSPVQVFQITAVNSATQLTVTPAVNPAIPAGTRYAILLSDSKSLDGFSLDLAETFGMYQRYMSGFADVMTGSGNVTITIDGKAYTVPAQKSLAQKDASGGVPVSQGGTGSTTAAGARSNLDISDKQLNSVDGKTGGTVTSPFSATGAVNIITQNSSFGTLNFLFPTTLKSMAYAFCENFGDIVLVTTGATVTGTEKYFSFRQSGNFSVPGTVNCTSLNQTSDADKKDDIVTIADARDKIRLLRGVTYILKDTGMPSAGVIAQELMEVLPEAIGSVFDDHDQYESVEEPYKVATFDENGEPITVTETRVVTRLKRARDDTRRSYTVDYAAVTGLVLQTAVELDQAVTALEKNQRNMAAFLQIMGFDPDTDYTEPEPESENQ</sequence>
<organism evidence="3 4">
    <name type="scientific">Pseudescherichia vulneris NBRC 102420</name>
    <dbReference type="NCBI Taxonomy" id="1115515"/>
    <lineage>
        <taxon>Bacteria</taxon>
        <taxon>Pseudomonadati</taxon>
        <taxon>Pseudomonadota</taxon>
        <taxon>Gammaproteobacteria</taxon>
        <taxon>Enterobacterales</taxon>
        <taxon>Enterobacteriaceae</taxon>
        <taxon>Pseudescherichia</taxon>
    </lineage>
</organism>
<dbReference type="eggNOG" id="ENOG5031VBA">
    <property type="taxonomic scope" value="Bacteria"/>
</dbReference>
<dbReference type="STRING" id="1115515.EV102420_09_00020"/>
<protein>
    <recommendedName>
        <fullName evidence="2">Peptidase S74 domain-containing protein</fullName>
    </recommendedName>
</protein>
<evidence type="ECO:0000313" key="4">
    <source>
        <dbReference type="Proteomes" id="UP000029462"/>
    </source>
</evidence>
<dbReference type="RefSeq" id="WP_052512336.1">
    <property type="nucleotide sequence ID" value="NZ_BBMZ01000009.1"/>
</dbReference>
<comment type="caution">
    <text evidence="3">The sequence shown here is derived from an EMBL/GenBank/DDBJ whole genome shotgun (WGS) entry which is preliminary data.</text>
</comment>
<dbReference type="EMBL" id="BBMZ01000009">
    <property type="protein sequence ID" value="GAL57970.1"/>
    <property type="molecule type" value="Genomic_DNA"/>
</dbReference>
<evidence type="ECO:0000256" key="1">
    <source>
        <dbReference type="SAM" id="MobiDB-lite"/>
    </source>
</evidence>
<accession>A0A090UZC9</accession>
<keyword evidence="4" id="KW-1185">Reference proteome</keyword>
<dbReference type="InterPro" id="IPR030392">
    <property type="entry name" value="S74_ICA"/>
</dbReference>
<dbReference type="AlphaFoldDB" id="A0A090UZC9"/>
<gene>
    <name evidence="3" type="ORF">EV102420_09_00020</name>
</gene>
<feature type="domain" description="Peptidase S74" evidence="2">
    <location>
        <begin position="259"/>
        <end position="390"/>
    </location>
</feature>
<proteinExistence type="predicted"/>
<dbReference type="PROSITE" id="PS51688">
    <property type="entry name" value="ICA"/>
    <property type="match status" value="1"/>
</dbReference>
<evidence type="ECO:0000313" key="3">
    <source>
        <dbReference type="EMBL" id="GAL57970.1"/>
    </source>
</evidence>
<dbReference type="Pfam" id="PF13884">
    <property type="entry name" value="Peptidase_S74"/>
    <property type="match status" value="1"/>
</dbReference>